<dbReference type="RefSeq" id="WP_227601056.1">
    <property type="nucleotide sequence ID" value="NZ_JAJEPX010000038.1"/>
</dbReference>
<dbReference type="GeneID" id="98660640"/>
<accession>A0AAW4W2D6</accession>
<dbReference type="AlphaFoldDB" id="A0AAW4W2D6"/>
<organism evidence="1 2">
    <name type="scientific">Agathobaculum butyriciproducens</name>
    <dbReference type="NCBI Taxonomy" id="1628085"/>
    <lineage>
        <taxon>Bacteria</taxon>
        <taxon>Bacillati</taxon>
        <taxon>Bacillota</taxon>
        <taxon>Clostridia</taxon>
        <taxon>Eubacteriales</taxon>
        <taxon>Butyricicoccaceae</taxon>
        <taxon>Agathobaculum</taxon>
    </lineage>
</organism>
<reference evidence="1 2" key="1">
    <citation type="submission" date="2021-10" db="EMBL/GenBank/DDBJ databases">
        <title>Anaerobic single-cell dispensing facilitates the cultivation of human gut bacteria.</title>
        <authorList>
            <person name="Afrizal A."/>
        </authorList>
    </citation>
    <scope>NUCLEOTIDE SEQUENCE [LARGE SCALE GENOMIC DNA]</scope>
    <source>
        <strain evidence="1 2">CLA-AA-H270</strain>
    </source>
</reference>
<comment type="caution">
    <text evidence="1">The sequence shown here is derived from an EMBL/GenBank/DDBJ whole genome shotgun (WGS) entry which is preliminary data.</text>
</comment>
<sequence>MRADVFYNDNPIGTIDWTPDACGVQVNLDCAVCGDELLRCYAVVNGNILRVGLPAPEHGRLRLRRHLSRQMLHETGCEGEPERFYLASAPEPLPQSNAPPKPPLVTGDTVLDALLSNENVQIQPTETGLRLQCPFDPKKPFALAPAFVLCRTEGSTAVLEWKKDAADAAASSEKA</sequence>
<dbReference type="Proteomes" id="UP001298753">
    <property type="component" value="Unassembled WGS sequence"/>
</dbReference>
<protein>
    <submittedName>
        <fullName evidence="1">Uncharacterized protein</fullName>
    </submittedName>
</protein>
<dbReference type="EMBL" id="JAJEPX010000038">
    <property type="protein sequence ID" value="MCC2177553.1"/>
    <property type="molecule type" value="Genomic_DNA"/>
</dbReference>
<evidence type="ECO:0000313" key="2">
    <source>
        <dbReference type="Proteomes" id="UP001298753"/>
    </source>
</evidence>
<name>A0AAW4W2D6_9FIRM</name>
<keyword evidence="2" id="KW-1185">Reference proteome</keyword>
<gene>
    <name evidence="1" type="ORF">LKD22_10525</name>
</gene>
<evidence type="ECO:0000313" key="1">
    <source>
        <dbReference type="EMBL" id="MCC2177553.1"/>
    </source>
</evidence>
<proteinExistence type="predicted"/>